<protein>
    <submittedName>
        <fullName evidence="2">Uncharacterized protein</fullName>
    </submittedName>
</protein>
<comment type="caution">
    <text evidence="2">The sequence shown here is derived from an EMBL/GenBank/DDBJ whole genome shotgun (WGS) entry which is preliminary data.</text>
</comment>
<gene>
    <name evidence="2" type="ORF">B0H16DRAFT_1463321</name>
</gene>
<accession>A0AAD7IJ65</accession>
<dbReference type="AlphaFoldDB" id="A0AAD7IJ65"/>
<organism evidence="2 3">
    <name type="scientific">Mycena metata</name>
    <dbReference type="NCBI Taxonomy" id="1033252"/>
    <lineage>
        <taxon>Eukaryota</taxon>
        <taxon>Fungi</taxon>
        <taxon>Dikarya</taxon>
        <taxon>Basidiomycota</taxon>
        <taxon>Agaricomycotina</taxon>
        <taxon>Agaricomycetes</taxon>
        <taxon>Agaricomycetidae</taxon>
        <taxon>Agaricales</taxon>
        <taxon>Marasmiineae</taxon>
        <taxon>Mycenaceae</taxon>
        <taxon>Mycena</taxon>
    </lineage>
</organism>
<feature type="region of interest" description="Disordered" evidence="1">
    <location>
        <begin position="19"/>
        <end position="54"/>
    </location>
</feature>
<keyword evidence="3" id="KW-1185">Reference proteome</keyword>
<reference evidence="2" key="1">
    <citation type="submission" date="2023-03" db="EMBL/GenBank/DDBJ databases">
        <title>Massive genome expansion in bonnet fungi (Mycena s.s.) driven by repeated elements and novel gene families across ecological guilds.</title>
        <authorList>
            <consortium name="Lawrence Berkeley National Laboratory"/>
            <person name="Harder C.B."/>
            <person name="Miyauchi S."/>
            <person name="Viragh M."/>
            <person name="Kuo A."/>
            <person name="Thoen E."/>
            <person name="Andreopoulos B."/>
            <person name="Lu D."/>
            <person name="Skrede I."/>
            <person name="Drula E."/>
            <person name="Henrissat B."/>
            <person name="Morin E."/>
            <person name="Kohler A."/>
            <person name="Barry K."/>
            <person name="LaButti K."/>
            <person name="Morin E."/>
            <person name="Salamov A."/>
            <person name="Lipzen A."/>
            <person name="Mereny Z."/>
            <person name="Hegedus B."/>
            <person name="Baldrian P."/>
            <person name="Stursova M."/>
            <person name="Weitz H."/>
            <person name="Taylor A."/>
            <person name="Grigoriev I.V."/>
            <person name="Nagy L.G."/>
            <person name="Martin F."/>
            <person name="Kauserud H."/>
        </authorList>
    </citation>
    <scope>NUCLEOTIDE SEQUENCE</scope>
    <source>
        <strain evidence="2">CBHHK182m</strain>
    </source>
</reference>
<sequence length="234" mass="26600">MSKGVFWVFRWAALTKMVGNRKGGDKSKRRKIHNGRSTTPLNTGRKRNVDNIHPSGRKRYCRTVAGSKVNPRRDATLESPKHDTLSLSPIYSWRDSLNTENASELSVAAGHRKTLTPEVELPELEFKSSHQHWLASSPYTPHWNLVKHLQDTKRKFCKQWNSRAWVNVELRVQEYQHLDAQFWKIGEECWPPTGAAREVKLEGTSLRLPTVPGGDVELDGTLAVEQGTQDVQPG</sequence>
<dbReference type="EMBL" id="JARKIB010000088">
    <property type="protein sequence ID" value="KAJ7744092.1"/>
    <property type="molecule type" value="Genomic_DNA"/>
</dbReference>
<proteinExistence type="predicted"/>
<evidence type="ECO:0000313" key="2">
    <source>
        <dbReference type="EMBL" id="KAJ7744092.1"/>
    </source>
</evidence>
<dbReference type="Proteomes" id="UP001215598">
    <property type="component" value="Unassembled WGS sequence"/>
</dbReference>
<name>A0AAD7IJ65_9AGAR</name>
<evidence type="ECO:0000256" key="1">
    <source>
        <dbReference type="SAM" id="MobiDB-lite"/>
    </source>
</evidence>
<evidence type="ECO:0000313" key="3">
    <source>
        <dbReference type="Proteomes" id="UP001215598"/>
    </source>
</evidence>